<evidence type="ECO:0000313" key="1">
    <source>
        <dbReference type="EMBL" id="RUT04181.1"/>
    </source>
</evidence>
<dbReference type="EMBL" id="RSCK01000088">
    <property type="protein sequence ID" value="RUT04181.1"/>
    <property type="molecule type" value="Genomic_DNA"/>
</dbReference>
<protein>
    <submittedName>
        <fullName evidence="1">Uncharacterized protein</fullName>
    </submittedName>
</protein>
<dbReference type="Proteomes" id="UP000282574">
    <property type="component" value="Unassembled WGS sequence"/>
</dbReference>
<name>A0AB37UC75_9CYAN</name>
<proteinExistence type="predicted"/>
<keyword evidence="2" id="KW-1185">Reference proteome</keyword>
<comment type="caution">
    <text evidence="1">The sequence shown here is derived from an EMBL/GenBank/DDBJ whole genome shotgun (WGS) entry which is preliminary data.</text>
</comment>
<dbReference type="AlphaFoldDB" id="A0AB37UC75"/>
<evidence type="ECO:0000313" key="2">
    <source>
        <dbReference type="Proteomes" id="UP000282574"/>
    </source>
</evidence>
<dbReference type="RefSeq" id="WP_127024623.1">
    <property type="nucleotide sequence ID" value="NZ_JAVKZF010000005.1"/>
</dbReference>
<reference evidence="1 2" key="1">
    <citation type="journal article" date="2019" name="Genome Biol. Evol.">
        <title>Day and night: Metabolic profiles and evolutionary relationships of six axenic non-marine cyanobacteria.</title>
        <authorList>
            <person name="Will S.E."/>
            <person name="Henke P."/>
            <person name="Boedeker C."/>
            <person name="Huang S."/>
            <person name="Brinkmann H."/>
            <person name="Rohde M."/>
            <person name="Jarek M."/>
            <person name="Friedl T."/>
            <person name="Seufert S."/>
            <person name="Schumacher M."/>
            <person name="Overmann J."/>
            <person name="Neumann-Schaal M."/>
            <person name="Petersen J."/>
        </authorList>
    </citation>
    <scope>NUCLEOTIDE SEQUENCE [LARGE SCALE GENOMIC DNA]</scope>
    <source>
        <strain evidence="1 2">SAG 39.79</strain>
    </source>
</reference>
<accession>A0AB37UC75</accession>
<gene>
    <name evidence="1" type="ORF">DSM107010_58180</name>
</gene>
<organism evidence="1 2">
    <name type="scientific">Chroococcidiopsis cubana SAG 39.79</name>
    <dbReference type="NCBI Taxonomy" id="388085"/>
    <lineage>
        <taxon>Bacteria</taxon>
        <taxon>Bacillati</taxon>
        <taxon>Cyanobacteriota</taxon>
        <taxon>Cyanophyceae</taxon>
        <taxon>Chroococcidiopsidales</taxon>
        <taxon>Chroococcidiopsidaceae</taxon>
        <taxon>Chroococcidiopsis</taxon>
    </lineage>
</organism>
<sequence>MLSTHIFESFAAKVQFNNNDLYIPAKSRGVEEYGVHFTLGDAVTKLQLNRPTNFISISSEFGTLDTVPHYKYNYHQAAVPAMV</sequence>